<dbReference type="STRING" id="317025.Tcr_0690"/>
<name>Q31HT7_HYDCU</name>
<proteinExistence type="predicted"/>
<dbReference type="InterPro" id="IPR006521">
    <property type="entry name" value="Tail_protein_I"/>
</dbReference>
<dbReference type="Pfam" id="PF09684">
    <property type="entry name" value="Tail_P2_I"/>
    <property type="match status" value="1"/>
</dbReference>
<reference evidence="1" key="1">
    <citation type="submission" date="2006-07" db="EMBL/GenBank/DDBJ databases">
        <title>Complete sequence of Thiomicrospira crunogena XCL-2.</title>
        <authorList>
            <consortium name="US DOE Joint Genome Institute"/>
            <person name="Copeland A."/>
            <person name="Lucas S."/>
            <person name="Lapidus A."/>
            <person name="Barry K."/>
            <person name="Detter J.C."/>
            <person name="Glavina del Rio T."/>
            <person name="Hammon N."/>
            <person name="Israni S."/>
            <person name="Dalin E."/>
            <person name="Tice H."/>
            <person name="Pitluck S."/>
            <person name="Chain P."/>
            <person name="Malfatti S."/>
            <person name="Shin M."/>
            <person name="Vergez L."/>
            <person name="Schmutz J."/>
            <person name="Larimer F."/>
            <person name="Land M."/>
            <person name="Hauser L."/>
            <person name="Kyrpides N."/>
            <person name="Lykidis A."/>
            <person name="Scott K.M."/>
            <person name="Sievert S."/>
            <person name="Kerfeld C."/>
            <person name="Freyermuth S."/>
            <person name="Dobrinski K."/>
            <person name="Boller A."/>
            <person name="Fitzpatrick K."/>
            <person name="Thoma P."/>
            <person name="Moore J."/>
            <person name="Richardson P."/>
        </authorList>
    </citation>
    <scope>NUCLEOTIDE SEQUENCE</scope>
    <source>
        <strain evidence="1">XCL-2</strain>
    </source>
</reference>
<sequence>MSDIESILPSNSTPLELALEQVINRPIPNLIADMWNPDTCPTDLLGYLAFSLAVEVWDDTWPEQIKRDVIKESIPEYQQKGTVAAVKLALSKAGFGSNQIIEGQNGWKRDGSMKRDGFAIRSETEGWSVYKVVTDYLITTSQANIARELLSKSAPVRCELWGFDFSSAALIRNGYAVRDGSYTRGIA</sequence>
<dbReference type="NCBIfam" id="TIGR01634">
    <property type="entry name" value="tail_P2_I"/>
    <property type="match status" value="1"/>
</dbReference>
<gene>
    <name evidence="1" type="ordered locus">Tcr_0690</name>
</gene>
<evidence type="ECO:0000313" key="1">
    <source>
        <dbReference type="EMBL" id="ABB41286.1"/>
    </source>
</evidence>
<dbReference type="EMBL" id="CP000109">
    <property type="protein sequence ID" value="ABB41286.1"/>
    <property type="molecule type" value="Genomic_DNA"/>
</dbReference>
<dbReference type="HOGENOM" id="CLU_086293_4_0_6"/>
<organism evidence="1">
    <name type="scientific">Hydrogenovibrio crunogenus (strain DSM 25203 / XCL-2)</name>
    <name type="common">Thiomicrospira crunogena</name>
    <dbReference type="NCBI Taxonomy" id="317025"/>
    <lineage>
        <taxon>Bacteria</taxon>
        <taxon>Pseudomonadati</taxon>
        <taxon>Pseudomonadota</taxon>
        <taxon>Gammaproteobacteria</taxon>
        <taxon>Thiotrichales</taxon>
        <taxon>Piscirickettsiaceae</taxon>
        <taxon>Hydrogenovibrio</taxon>
    </lineage>
</organism>
<dbReference type="AlphaFoldDB" id="Q31HT7"/>
<protein>
    <submittedName>
        <fullName evidence="1">Phage tail protein I</fullName>
    </submittedName>
</protein>
<dbReference type="OrthoDB" id="90759at2"/>
<accession>Q31HT7</accession>
<dbReference type="eggNOG" id="COG4385">
    <property type="taxonomic scope" value="Bacteria"/>
</dbReference>
<dbReference type="KEGG" id="tcx:Tcr_0690"/>